<proteinExistence type="predicted"/>
<name>A0A074MIL0_ERYLO</name>
<evidence type="ECO:0000313" key="1">
    <source>
        <dbReference type="EMBL" id="KEO91683.1"/>
    </source>
</evidence>
<evidence type="ECO:0000313" key="2">
    <source>
        <dbReference type="Proteomes" id="UP000027647"/>
    </source>
</evidence>
<organism evidence="1 2">
    <name type="scientific">Erythrobacter longus</name>
    <dbReference type="NCBI Taxonomy" id="1044"/>
    <lineage>
        <taxon>Bacteria</taxon>
        <taxon>Pseudomonadati</taxon>
        <taxon>Pseudomonadota</taxon>
        <taxon>Alphaproteobacteria</taxon>
        <taxon>Sphingomonadales</taxon>
        <taxon>Erythrobacteraceae</taxon>
        <taxon>Erythrobacter/Porphyrobacter group</taxon>
        <taxon>Erythrobacter</taxon>
    </lineage>
</organism>
<keyword evidence="2" id="KW-1185">Reference proteome</keyword>
<dbReference type="Proteomes" id="UP000027647">
    <property type="component" value="Unassembled WGS sequence"/>
</dbReference>
<dbReference type="AlphaFoldDB" id="A0A074MIL0"/>
<sequence>MVLVGLYGWNMYTTAKERECLALSQQPTFTVRVTGHRWSFADGCEVQIVWSHKPLEPEWTKEWLFRGVHTVADD</sequence>
<gene>
    <name evidence="1" type="ORF">EH31_03150</name>
</gene>
<dbReference type="STRING" id="1044.EH31_03150"/>
<protein>
    <submittedName>
        <fullName evidence="1">Uncharacterized protein</fullName>
    </submittedName>
</protein>
<dbReference type="EMBL" id="JMIW01000001">
    <property type="protein sequence ID" value="KEO91683.1"/>
    <property type="molecule type" value="Genomic_DNA"/>
</dbReference>
<accession>A0A074MIL0</accession>
<reference evidence="1 2" key="1">
    <citation type="submission" date="2014-04" db="EMBL/GenBank/DDBJ databases">
        <title>A comprehensive comparison of genomes of Erythrobacter spp. strains.</title>
        <authorList>
            <person name="Zheng Q."/>
        </authorList>
    </citation>
    <scope>NUCLEOTIDE SEQUENCE [LARGE SCALE GENOMIC DNA]</scope>
    <source>
        <strain evidence="1 2">DSM 6997</strain>
    </source>
</reference>
<comment type="caution">
    <text evidence="1">The sequence shown here is derived from an EMBL/GenBank/DDBJ whole genome shotgun (WGS) entry which is preliminary data.</text>
</comment>